<keyword evidence="2" id="KW-1185">Reference proteome</keyword>
<protein>
    <submittedName>
        <fullName evidence="3">Transposase</fullName>
    </submittedName>
</protein>
<reference evidence="3" key="1">
    <citation type="submission" date="2016-06" db="UniProtKB">
        <authorList>
            <consortium name="WormBaseParasite"/>
        </authorList>
    </citation>
    <scope>IDENTIFICATION</scope>
</reference>
<dbReference type="AlphaFoldDB" id="A0A183L4U6"/>
<accession>A0A183L4U6</accession>
<proteinExistence type="predicted"/>
<dbReference type="STRING" id="6186.A0A183L4U6"/>
<dbReference type="GO" id="GO:0003723">
    <property type="term" value="F:RNA binding"/>
    <property type="evidence" value="ECO:0007669"/>
    <property type="project" value="InterPro"/>
</dbReference>
<evidence type="ECO:0000313" key="1">
    <source>
        <dbReference type="EMBL" id="VDP78682.1"/>
    </source>
</evidence>
<evidence type="ECO:0000313" key="2">
    <source>
        <dbReference type="Proteomes" id="UP000279833"/>
    </source>
</evidence>
<evidence type="ECO:0000313" key="3">
    <source>
        <dbReference type="WBParaSite" id="SCUD_0002236101-mRNA-1"/>
    </source>
</evidence>
<sequence>MWPKTARHKDPKCKSKEQFDIAQLQGLLSDLKKLWPFLKNYSYPAAFW</sequence>
<dbReference type="GO" id="GO:0033897">
    <property type="term" value="F:ribonuclease T2 activity"/>
    <property type="evidence" value="ECO:0007669"/>
    <property type="project" value="InterPro"/>
</dbReference>
<dbReference type="EMBL" id="UZAK01049119">
    <property type="protein sequence ID" value="VDP78682.1"/>
    <property type="molecule type" value="Genomic_DNA"/>
</dbReference>
<dbReference type="Proteomes" id="UP000279833">
    <property type="component" value="Unassembled WGS sequence"/>
</dbReference>
<name>A0A183L4U6_9TREM</name>
<reference evidence="1 2" key="2">
    <citation type="submission" date="2018-11" db="EMBL/GenBank/DDBJ databases">
        <authorList>
            <consortium name="Pathogen Informatics"/>
        </authorList>
    </citation>
    <scope>NUCLEOTIDE SEQUENCE [LARGE SCALE GENOMIC DNA]</scope>
    <source>
        <strain evidence="1">Dakar</strain>
        <strain evidence="2">Dakar, Senegal</strain>
    </source>
</reference>
<dbReference type="SUPFAM" id="SSF55895">
    <property type="entry name" value="Ribonuclease Rh-like"/>
    <property type="match status" value="1"/>
</dbReference>
<dbReference type="InterPro" id="IPR036430">
    <property type="entry name" value="RNase_T2-like_sf"/>
</dbReference>
<dbReference type="WBParaSite" id="SCUD_0002236101-mRNA-1">
    <property type="protein sequence ID" value="SCUD_0002236101-mRNA-1"/>
    <property type="gene ID" value="SCUD_0002236101"/>
</dbReference>
<gene>
    <name evidence="1" type="ORF">SCUD_LOCUS22358</name>
</gene>
<organism evidence="3">
    <name type="scientific">Schistosoma curassoni</name>
    <dbReference type="NCBI Taxonomy" id="6186"/>
    <lineage>
        <taxon>Eukaryota</taxon>
        <taxon>Metazoa</taxon>
        <taxon>Spiralia</taxon>
        <taxon>Lophotrochozoa</taxon>
        <taxon>Platyhelminthes</taxon>
        <taxon>Trematoda</taxon>
        <taxon>Digenea</taxon>
        <taxon>Strigeidida</taxon>
        <taxon>Schistosomatoidea</taxon>
        <taxon>Schistosomatidae</taxon>
        <taxon>Schistosoma</taxon>
    </lineage>
</organism>